<dbReference type="GO" id="GO:0003950">
    <property type="term" value="F:NAD+ poly-ADP-ribosyltransferase activity"/>
    <property type="evidence" value="ECO:0007669"/>
    <property type="project" value="TreeGrafter"/>
</dbReference>
<feature type="domain" description="WWE" evidence="11">
    <location>
        <begin position="172"/>
        <end position="259"/>
    </location>
</feature>
<evidence type="ECO:0000313" key="12">
    <source>
        <dbReference type="EMBL" id="KAJ1137638.1"/>
    </source>
</evidence>
<evidence type="ECO:0000256" key="4">
    <source>
        <dbReference type="ARBA" id="ARBA00022771"/>
    </source>
</evidence>
<keyword evidence="6" id="KW-0539">Nucleus</keyword>
<dbReference type="InterPro" id="IPR051712">
    <property type="entry name" value="ARTD-AVP"/>
</dbReference>
<dbReference type="InterPro" id="IPR004170">
    <property type="entry name" value="WWE_dom"/>
</dbReference>
<dbReference type="Gene3D" id="3.30.720.50">
    <property type="match status" value="2"/>
</dbReference>
<comment type="subcellular location">
    <subcellularLocation>
        <location evidence="1">Nucleus</location>
    </subcellularLocation>
</comment>
<dbReference type="InterPro" id="IPR037197">
    <property type="entry name" value="WWE_dom_sf"/>
</dbReference>
<keyword evidence="4 8" id="KW-0863">Zinc-finger</keyword>
<feature type="region of interest" description="Disordered" evidence="9">
    <location>
        <begin position="97"/>
        <end position="117"/>
    </location>
</feature>
<organism evidence="12 13">
    <name type="scientific">Pleurodeles waltl</name>
    <name type="common">Iberian ribbed newt</name>
    <dbReference type="NCBI Taxonomy" id="8319"/>
    <lineage>
        <taxon>Eukaryota</taxon>
        <taxon>Metazoa</taxon>
        <taxon>Chordata</taxon>
        <taxon>Craniata</taxon>
        <taxon>Vertebrata</taxon>
        <taxon>Euteleostomi</taxon>
        <taxon>Amphibia</taxon>
        <taxon>Batrachia</taxon>
        <taxon>Caudata</taxon>
        <taxon>Salamandroidea</taxon>
        <taxon>Salamandridae</taxon>
        <taxon>Pleurodelinae</taxon>
        <taxon>Pleurodeles</taxon>
    </lineage>
</organism>
<evidence type="ECO:0000256" key="7">
    <source>
        <dbReference type="ARBA" id="ARBA00024347"/>
    </source>
</evidence>
<keyword evidence="3 8" id="KW-0479">Metal-binding</keyword>
<dbReference type="SMART" id="SM00678">
    <property type="entry name" value="WWE"/>
    <property type="match status" value="2"/>
</dbReference>
<dbReference type="InterPro" id="IPR000571">
    <property type="entry name" value="Znf_CCCH"/>
</dbReference>
<dbReference type="SUPFAM" id="SSF90229">
    <property type="entry name" value="CCCH zinc finger"/>
    <property type="match status" value="1"/>
</dbReference>
<feature type="domain" description="C3H1-type" evidence="10">
    <location>
        <begin position="49"/>
        <end position="76"/>
    </location>
</feature>
<feature type="domain" description="C3H1-type" evidence="10">
    <location>
        <begin position="78"/>
        <end position="96"/>
    </location>
</feature>
<evidence type="ECO:0000256" key="3">
    <source>
        <dbReference type="ARBA" id="ARBA00022723"/>
    </source>
</evidence>
<evidence type="ECO:0000256" key="1">
    <source>
        <dbReference type="ARBA" id="ARBA00004123"/>
    </source>
</evidence>
<evidence type="ECO:0000256" key="5">
    <source>
        <dbReference type="ARBA" id="ARBA00022833"/>
    </source>
</evidence>
<dbReference type="GO" id="GO:0008270">
    <property type="term" value="F:zinc ion binding"/>
    <property type="evidence" value="ECO:0007669"/>
    <property type="project" value="UniProtKB-KW"/>
</dbReference>
<feature type="compositionally biased region" description="Acidic residues" evidence="9">
    <location>
        <begin position="31"/>
        <end position="40"/>
    </location>
</feature>
<dbReference type="Proteomes" id="UP001066276">
    <property type="component" value="Chromosome 6"/>
</dbReference>
<dbReference type="PANTHER" id="PTHR45740">
    <property type="entry name" value="POLY [ADP-RIBOSE] POLYMERASE"/>
    <property type="match status" value="1"/>
</dbReference>
<name>A0AAV7QH73_PLEWA</name>
<evidence type="ECO:0000313" key="13">
    <source>
        <dbReference type="Proteomes" id="UP001066276"/>
    </source>
</evidence>
<dbReference type="GO" id="GO:0005634">
    <property type="term" value="C:nucleus"/>
    <property type="evidence" value="ECO:0007669"/>
    <property type="project" value="UniProtKB-SubCell"/>
</dbReference>
<dbReference type="SUPFAM" id="SSF117839">
    <property type="entry name" value="WWE domain"/>
    <property type="match status" value="2"/>
</dbReference>
<dbReference type="Pfam" id="PF00642">
    <property type="entry name" value="zf-CCCH"/>
    <property type="match status" value="1"/>
</dbReference>
<proteinExistence type="inferred from homology"/>
<evidence type="ECO:0000256" key="9">
    <source>
        <dbReference type="SAM" id="MobiDB-lite"/>
    </source>
</evidence>
<evidence type="ECO:0000259" key="10">
    <source>
        <dbReference type="PROSITE" id="PS50103"/>
    </source>
</evidence>
<comment type="caution">
    <text evidence="12">The sequence shown here is derived from an EMBL/GenBank/DDBJ whole genome shotgun (WGS) entry which is preliminary data.</text>
</comment>
<accession>A0AAV7QH73</accession>
<dbReference type="SMART" id="SM00356">
    <property type="entry name" value="ZnF_C3H1"/>
    <property type="match status" value="2"/>
</dbReference>
<feature type="region of interest" description="Disordered" evidence="9">
    <location>
        <begin position="1"/>
        <end position="55"/>
    </location>
</feature>
<dbReference type="InterPro" id="IPR036855">
    <property type="entry name" value="Znf_CCCH_sf"/>
</dbReference>
<dbReference type="Gene3D" id="4.10.1000.10">
    <property type="entry name" value="Zinc finger, CCCH-type"/>
    <property type="match status" value="1"/>
</dbReference>
<evidence type="ECO:0000256" key="2">
    <source>
        <dbReference type="ARBA" id="ARBA00004906"/>
    </source>
</evidence>
<feature type="compositionally biased region" description="Polar residues" evidence="9">
    <location>
        <begin position="21"/>
        <end position="30"/>
    </location>
</feature>
<feature type="domain" description="WWE" evidence="11">
    <location>
        <begin position="270"/>
        <end position="352"/>
    </location>
</feature>
<dbReference type="PANTHER" id="PTHR45740:SF14">
    <property type="entry name" value="NOVEL PROTEIN"/>
    <property type="match status" value="1"/>
</dbReference>
<keyword evidence="13" id="KW-1185">Reference proteome</keyword>
<gene>
    <name evidence="12" type="ORF">NDU88_004036</name>
</gene>
<dbReference type="AlphaFoldDB" id="A0AAV7QH73"/>
<feature type="zinc finger region" description="C3H1-type" evidence="8">
    <location>
        <begin position="49"/>
        <end position="76"/>
    </location>
</feature>
<evidence type="ECO:0000256" key="8">
    <source>
        <dbReference type="PROSITE-ProRule" id="PRU00723"/>
    </source>
</evidence>
<dbReference type="GO" id="GO:1990404">
    <property type="term" value="F:NAD+-protein mono-ADP-ribosyltransferase activity"/>
    <property type="evidence" value="ECO:0007669"/>
    <property type="project" value="TreeGrafter"/>
</dbReference>
<protein>
    <submittedName>
        <fullName evidence="12">Uncharacterized protein</fullName>
    </submittedName>
</protein>
<evidence type="ECO:0000256" key="6">
    <source>
        <dbReference type="ARBA" id="ARBA00023242"/>
    </source>
</evidence>
<dbReference type="PROSITE" id="PS50918">
    <property type="entry name" value="WWE"/>
    <property type="match status" value="2"/>
</dbReference>
<comment type="similarity">
    <text evidence="7">Belongs to the ARTD/PARP family.</text>
</comment>
<comment type="pathway">
    <text evidence="2">Protein modification; protein ubiquitination.</text>
</comment>
<reference evidence="12" key="1">
    <citation type="journal article" date="2022" name="bioRxiv">
        <title>Sequencing and chromosome-scale assembly of the giantPleurodeles waltlgenome.</title>
        <authorList>
            <person name="Brown T."/>
            <person name="Elewa A."/>
            <person name="Iarovenko S."/>
            <person name="Subramanian E."/>
            <person name="Araus A.J."/>
            <person name="Petzold A."/>
            <person name="Susuki M."/>
            <person name="Suzuki K.-i.T."/>
            <person name="Hayashi T."/>
            <person name="Toyoda A."/>
            <person name="Oliveira C."/>
            <person name="Osipova E."/>
            <person name="Leigh N.D."/>
            <person name="Simon A."/>
            <person name="Yun M.H."/>
        </authorList>
    </citation>
    <scope>NUCLEOTIDE SEQUENCE</scope>
    <source>
        <strain evidence="12">20211129_DDA</strain>
        <tissue evidence="12">Liver</tissue>
    </source>
</reference>
<sequence length="356" mass="40992">MAEYNPSDDEVGAHSEEEVDSSNGQWQEYTSESEDESDSDSGERPSNQGRKQQPCKYYNKGSCQKGQSCDYLHICQYHFQGNCKYGSSCKYNHGHVTAPASSQSDDDEDQSSGPPDPYYHWQVRSDMRWLNINHDWVIEAQFSQPGVIGMKIYNTKFGALSIDFKTMRIRGKDVKVRRWKGRDDRWVWYCRLDGHWWAYGEKDSKGKCSSVDSSAIERQYQHNPKSTFQFTVDGTSYQIDFKEMKQTNLKNGTHRKVRRRPLFAGVKPDSASVPLHKLSISGKPVWQFLGDKGQWHSFKQQGQGSSDHLESEYQKTHHGLITYKIGKQDYQLDFTAMTQTNLATGKSRRVQRTTDA</sequence>
<feature type="zinc finger region" description="C3H1-type" evidence="8">
    <location>
        <begin position="78"/>
        <end position="96"/>
    </location>
</feature>
<dbReference type="InterPro" id="IPR018123">
    <property type="entry name" value="WWE-dom_subgr"/>
</dbReference>
<keyword evidence="5 8" id="KW-0862">Zinc</keyword>
<dbReference type="EMBL" id="JANPWB010000010">
    <property type="protein sequence ID" value="KAJ1137638.1"/>
    <property type="molecule type" value="Genomic_DNA"/>
</dbReference>
<evidence type="ECO:0000259" key="11">
    <source>
        <dbReference type="PROSITE" id="PS50918"/>
    </source>
</evidence>
<dbReference type="PROSITE" id="PS50103">
    <property type="entry name" value="ZF_C3H1"/>
    <property type="match status" value="2"/>
</dbReference>
<dbReference type="Pfam" id="PF02825">
    <property type="entry name" value="WWE"/>
    <property type="match status" value="2"/>
</dbReference>
<feature type="compositionally biased region" description="Acidic residues" evidence="9">
    <location>
        <begin position="1"/>
        <end position="10"/>
    </location>
</feature>